<feature type="domain" description="Carbohydrate kinase FGGY C-terminal" evidence="9">
    <location>
        <begin position="254"/>
        <end position="436"/>
    </location>
</feature>
<evidence type="ECO:0000256" key="5">
    <source>
        <dbReference type="ARBA" id="ARBA00022777"/>
    </source>
</evidence>
<dbReference type="GO" id="GO:0019563">
    <property type="term" value="P:glycerol catabolic process"/>
    <property type="evidence" value="ECO:0007669"/>
    <property type="project" value="TreeGrafter"/>
</dbReference>
<feature type="domain" description="Carbohydrate kinase FGGY N-terminal" evidence="8">
    <location>
        <begin position="5"/>
        <end position="228"/>
    </location>
</feature>
<evidence type="ECO:0000259" key="9">
    <source>
        <dbReference type="Pfam" id="PF02782"/>
    </source>
</evidence>
<dbReference type="GO" id="GO:0005524">
    <property type="term" value="F:ATP binding"/>
    <property type="evidence" value="ECO:0007669"/>
    <property type="project" value="UniProtKB-KW"/>
</dbReference>
<proteinExistence type="inferred from homology"/>
<evidence type="ECO:0000256" key="6">
    <source>
        <dbReference type="ARBA" id="ARBA00022840"/>
    </source>
</evidence>
<keyword evidence="5 10" id="KW-0418">Kinase</keyword>
<dbReference type="InterPro" id="IPR018484">
    <property type="entry name" value="FGGY_N"/>
</dbReference>
<dbReference type="Pfam" id="PF02782">
    <property type="entry name" value="FGGY_C"/>
    <property type="match status" value="1"/>
</dbReference>
<reference evidence="10 11" key="1">
    <citation type="submission" date="2020-03" db="EMBL/GenBank/DDBJ databases">
        <title>Soil Listeria distribution.</title>
        <authorList>
            <person name="Liao J."/>
            <person name="Wiedmann M."/>
        </authorList>
    </citation>
    <scope>NUCLEOTIDE SEQUENCE [LARGE SCALE GENOMIC DNA]</scope>
    <source>
        <strain evidence="10 11">FSL L7-1554</strain>
    </source>
</reference>
<dbReference type="PROSITE" id="PS00933">
    <property type="entry name" value="FGGY_KINASES_1"/>
    <property type="match status" value="1"/>
</dbReference>
<evidence type="ECO:0000313" key="10">
    <source>
        <dbReference type="EMBL" id="MBC1489305.1"/>
    </source>
</evidence>
<gene>
    <name evidence="10" type="ORF">HCJ38_09880</name>
</gene>
<evidence type="ECO:0000256" key="2">
    <source>
        <dbReference type="ARBA" id="ARBA00022553"/>
    </source>
</evidence>
<dbReference type="Proteomes" id="UP000561617">
    <property type="component" value="Unassembled WGS sequence"/>
</dbReference>
<dbReference type="Gene3D" id="3.30.420.40">
    <property type="match status" value="2"/>
</dbReference>
<evidence type="ECO:0000256" key="3">
    <source>
        <dbReference type="ARBA" id="ARBA00022679"/>
    </source>
</evidence>
<dbReference type="Pfam" id="PF00370">
    <property type="entry name" value="FGGY_N"/>
    <property type="match status" value="1"/>
</dbReference>
<dbReference type="RefSeq" id="WP_185381205.1">
    <property type="nucleotide sequence ID" value="NZ_JAASTW010000011.1"/>
</dbReference>
<accession>A0A7X1C9L8</accession>
<dbReference type="PANTHER" id="PTHR10196">
    <property type="entry name" value="SUGAR KINASE"/>
    <property type="match status" value="1"/>
</dbReference>
<dbReference type="PIRSF" id="PIRSF000538">
    <property type="entry name" value="GlpK"/>
    <property type="match status" value="1"/>
</dbReference>
<keyword evidence="2" id="KW-0597">Phosphoprotein</keyword>
<dbReference type="InterPro" id="IPR000577">
    <property type="entry name" value="Carb_kinase_FGGY"/>
</dbReference>
<dbReference type="InterPro" id="IPR018483">
    <property type="entry name" value="Carb_kinase_FGGY_CS"/>
</dbReference>
<dbReference type="CDD" id="cd07769">
    <property type="entry name" value="ASKHA_NBD_FGGY_GK"/>
    <property type="match status" value="1"/>
</dbReference>
<protein>
    <recommendedName>
        <fullName evidence="7">ATP:glycerol 3-phosphotransferase</fullName>
    </recommendedName>
</protein>
<sequence>MKKRYQIAIDQSTSGTKILLFRAGELIDRLDKKHQQLYPKKGWVEQNPEEISQNVRTLIADILAKHGLVAAEIERLALTNQRETIIAWDKETGKPLYNAIVWQCDRTKAICAALREAGHEKRIKQITGLKIDSYFSAPKMKWLLENVPAVKEANENNRLAFGTMDAWLLFSLTDERHFYTDRTNASRTLLYDIEKNDWSEELLELFGISRFHLPEVRQSVAAFGNYQGMAIQSVMADSEAALYGQGCKDFGTVKATLGTGCSVMMQTGNKRLPENDTILTTLAWDEAGVNKYALEGIIRSCGDTLVFLSEQLELFEDYRIACKRAFELPDSGGVVLIPGQLGLGAPFWNTDIQAEILGLTREHTKWHIIRAGFTSIAFQIKAVITQMELITGHKIKRLQVDGGLTKQLELMQYLADVINAEVCISPAEELSAIGVLQIAEKNQLEKSKIERIYQPGINQLQATDEFREWETQVKSSILKLQKVRNIK</sequence>
<dbReference type="EMBL" id="JAASTW010000011">
    <property type="protein sequence ID" value="MBC1489305.1"/>
    <property type="molecule type" value="Genomic_DNA"/>
</dbReference>
<evidence type="ECO:0000256" key="4">
    <source>
        <dbReference type="ARBA" id="ARBA00022741"/>
    </source>
</evidence>
<keyword evidence="6" id="KW-0067">ATP-binding</keyword>
<keyword evidence="3" id="KW-0808">Transferase</keyword>
<dbReference type="AlphaFoldDB" id="A0A7X1C9L8"/>
<keyword evidence="4" id="KW-0547">Nucleotide-binding</keyword>
<evidence type="ECO:0000256" key="1">
    <source>
        <dbReference type="ARBA" id="ARBA00009156"/>
    </source>
</evidence>
<evidence type="ECO:0000256" key="7">
    <source>
        <dbReference type="ARBA" id="ARBA00043149"/>
    </source>
</evidence>
<evidence type="ECO:0000313" key="11">
    <source>
        <dbReference type="Proteomes" id="UP000561617"/>
    </source>
</evidence>
<name>A0A7X1C9L8_9LIST</name>
<evidence type="ECO:0000259" key="8">
    <source>
        <dbReference type="Pfam" id="PF00370"/>
    </source>
</evidence>
<dbReference type="InterPro" id="IPR043129">
    <property type="entry name" value="ATPase_NBD"/>
</dbReference>
<comment type="caution">
    <text evidence="10">The sequence shown here is derived from an EMBL/GenBank/DDBJ whole genome shotgun (WGS) entry which is preliminary data.</text>
</comment>
<dbReference type="InterPro" id="IPR018485">
    <property type="entry name" value="FGGY_C"/>
</dbReference>
<dbReference type="SUPFAM" id="SSF53067">
    <property type="entry name" value="Actin-like ATPase domain"/>
    <property type="match status" value="2"/>
</dbReference>
<dbReference type="PANTHER" id="PTHR10196:SF69">
    <property type="entry name" value="GLYCEROL KINASE"/>
    <property type="match status" value="1"/>
</dbReference>
<dbReference type="GO" id="GO:0004370">
    <property type="term" value="F:glycerol kinase activity"/>
    <property type="evidence" value="ECO:0007669"/>
    <property type="project" value="TreeGrafter"/>
</dbReference>
<comment type="similarity">
    <text evidence="1">Belongs to the FGGY kinase family.</text>
</comment>
<organism evidence="10 11">
    <name type="scientific">Listeria immobilis</name>
    <dbReference type="NCBI Taxonomy" id="2713502"/>
    <lineage>
        <taxon>Bacteria</taxon>
        <taxon>Bacillati</taxon>
        <taxon>Bacillota</taxon>
        <taxon>Bacilli</taxon>
        <taxon>Bacillales</taxon>
        <taxon>Listeriaceae</taxon>
        <taxon>Listeria</taxon>
    </lineage>
</organism>
<dbReference type="GO" id="GO:0005829">
    <property type="term" value="C:cytosol"/>
    <property type="evidence" value="ECO:0007669"/>
    <property type="project" value="TreeGrafter"/>
</dbReference>